<evidence type="ECO:0000256" key="3">
    <source>
        <dbReference type="ARBA" id="ARBA00022448"/>
    </source>
</evidence>
<dbReference type="GO" id="GO:0005770">
    <property type="term" value="C:late endosome"/>
    <property type="evidence" value="ECO:0007669"/>
    <property type="project" value="TreeGrafter"/>
</dbReference>
<organism evidence="7">
    <name type="scientific">Amphora coffeiformis</name>
    <dbReference type="NCBI Taxonomy" id="265554"/>
    <lineage>
        <taxon>Eukaryota</taxon>
        <taxon>Sar</taxon>
        <taxon>Stramenopiles</taxon>
        <taxon>Ochrophyta</taxon>
        <taxon>Bacillariophyta</taxon>
        <taxon>Bacillariophyceae</taxon>
        <taxon>Bacillariophycidae</taxon>
        <taxon>Thalassiophysales</taxon>
        <taxon>Catenulaceae</taxon>
        <taxon>Amphora</taxon>
    </lineage>
</organism>
<dbReference type="GO" id="GO:0030906">
    <property type="term" value="C:retromer, cargo-selective complex"/>
    <property type="evidence" value="ECO:0007669"/>
    <property type="project" value="InterPro"/>
</dbReference>
<dbReference type="GO" id="GO:0005829">
    <property type="term" value="C:cytosol"/>
    <property type="evidence" value="ECO:0007669"/>
    <property type="project" value="GOC"/>
</dbReference>
<feature type="compositionally biased region" description="Polar residues" evidence="6">
    <location>
        <begin position="237"/>
        <end position="259"/>
    </location>
</feature>
<evidence type="ECO:0000256" key="6">
    <source>
        <dbReference type="SAM" id="MobiDB-lite"/>
    </source>
</evidence>
<dbReference type="GO" id="GO:0042147">
    <property type="term" value="P:retrograde transport, endosome to Golgi"/>
    <property type="evidence" value="ECO:0007669"/>
    <property type="project" value="InterPro"/>
</dbReference>
<dbReference type="InterPro" id="IPR042491">
    <property type="entry name" value="Vps35_C"/>
</dbReference>
<comment type="subcellular location">
    <subcellularLocation>
        <location evidence="1">Membrane</location>
        <topology evidence="1">Peripheral membrane protein</topology>
    </subcellularLocation>
</comment>
<evidence type="ECO:0000256" key="2">
    <source>
        <dbReference type="ARBA" id="ARBA00006536"/>
    </source>
</evidence>
<feature type="compositionally biased region" description="Low complexity" evidence="6">
    <location>
        <begin position="187"/>
        <end position="209"/>
    </location>
</feature>
<evidence type="ECO:0000256" key="4">
    <source>
        <dbReference type="ARBA" id="ARBA00022927"/>
    </source>
</evidence>
<protein>
    <recommendedName>
        <fullName evidence="8">Vacuolar protein sorting-associated protein 35</fullName>
    </recommendedName>
</protein>
<name>A0A7S3LID7_9STRA</name>
<proteinExistence type="inferred from homology"/>
<feature type="compositionally biased region" description="Low complexity" evidence="6">
    <location>
        <begin position="64"/>
        <end position="83"/>
    </location>
</feature>
<feature type="compositionally biased region" description="Low complexity" evidence="6">
    <location>
        <begin position="92"/>
        <end position="123"/>
    </location>
</feature>
<sequence>MDQNSHAGSSAGGPDWGTMGGSVGDGFLRSGADPAPPPGQPPPQQQQPPQPKVVPPPGRGGGTSQSSYAARAAAAHASYQTTTNSAVPSIQTNTTTPGGSGGSFAARAAQAYGQQQQQPSGDATDYSSPAGYAPPNTYGQQQQPSPGGYGQLSNYGQPSYQQQQQPPQQQKQPNMASSTYSQASTFSQQQPGYNQGYQQQQPQPQQVSPVRPPAPTAGYAARAAQAYAQQPSPQAYNSQPQQQTPQGYNATPTASSPYKTQPRGYGNQTPPVPLPAQPTYNTSGGQSLAGQSTIATQSVTPSGMPSPQRPGMPNNNAQGALPASLSPAVQQRLLADATRKVQEHAYYMKQAMEQKQLPMVLERAAYMVGELGGLPHGAQPTTQPAVVSLSNTGLSAQLTPKNYYELYMRALEDMPALEEHLRSLAQKQEPTPLAPDQIQIVMEAAPTQPTFKMRELYDCVQYCPRVLPRLYLQIAAGSAMLRAGGEIGAKWMLDDLLQAVKCEQNPIRGLFLRNYLLTALRDQLPDGPLPVPSESMSTPERTSEDETDKPAADVDPEMDPGNVIDSYEFVLANFMEMNKLWVRLQHMPGEGHIKEVKIRRQRERNELRILVGTNLVRLSQLEGVTSKIYGESILPRILEHIVLEGDPLSQAYLMDCLVQVFPDEYHIETMPILLGVCPRLRDKVNIRTILLGLMDRLANYLAEEELLDESDTNQVKLTLARDSFGMFEDCVQKVYNARGPKLTAREVIRLQTALLQFSLKCYPGNLEQITQCMSACVSALHQANASYEMTDATMVNVPPKQLDSVAVVELEKLLSIPLDSLALQVLQLQHFGQLIAFLPWSNRRGVAIKLLEAVDQAGSPPHSILEIQQLFQLIEPLLRDEGNHPGPAMQGGNTTAQATSLMANLGVSSTPAPAFESSFIEDSSTPLEQVEKEAALVSKLIHLLDHPNTDVLYEMFTVARRGVKIGGRRRIARILASLVIAGLKLIRRVAKADSTIKQHVEATPEAPKETVQTEESKDDGASSPEDSVPEEETKPQIPEDVEEDGANPEDAEGDGANPEEAKEEATEITTDEVETKVEKEEDQPQEMMVSCRQIFVFVQETIRNLGKANAEAGVKMYLEAATVADSLAQEEGKQTVYSPVAYEMLSQGYSLYEESISDSKVQLKCVTAMIGTLMACGGLPQSDYESLITKSAQLSAKLVKKPDQCRMVALCAHLFFPASKGESFGYRNAQRSLECLQRSLKLADSCTSANPSNVDLFVELLEHYLYLFEKKSPTISAGYITGLVSLIKEHLNNLSGSPGVLEAKKHFVGIIRDIKRKKSMDGTAPHFANVQVDNIGA</sequence>
<feature type="compositionally biased region" description="Basic and acidic residues" evidence="6">
    <location>
        <begin position="541"/>
        <end position="552"/>
    </location>
</feature>
<dbReference type="PANTHER" id="PTHR11099">
    <property type="entry name" value="VACUOLAR SORTING PROTEIN 35"/>
    <property type="match status" value="1"/>
</dbReference>
<feature type="compositionally biased region" description="Polar residues" evidence="6">
    <location>
        <begin position="174"/>
        <end position="186"/>
    </location>
</feature>
<dbReference type="PANTHER" id="PTHR11099:SF0">
    <property type="entry name" value="VACUOLAR PROTEIN SORTING-ASSOCIATED PROTEIN 35"/>
    <property type="match status" value="1"/>
</dbReference>
<feature type="compositionally biased region" description="Acidic residues" evidence="6">
    <location>
        <begin position="1039"/>
        <end position="1053"/>
    </location>
</feature>
<evidence type="ECO:0000256" key="5">
    <source>
        <dbReference type="ARBA" id="ARBA00023136"/>
    </source>
</evidence>
<keyword evidence="5" id="KW-0472">Membrane</keyword>
<evidence type="ECO:0008006" key="8">
    <source>
        <dbReference type="Google" id="ProtNLM"/>
    </source>
</evidence>
<evidence type="ECO:0000313" key="7">
    <source>
        <dbReference type="EMBL" id="CAE0422359.1"/>
    </source>
</evidence>
<keyword evidence="4" id="KW-0653">Protein transport</keyword>
<feature type="compositionally biased region" description="Low complexity" evidence="6">
    <location>
        <begin position="157"/>
        <end position="173"/>
    </location>
</feature>
<gene>
    <name evidence="7" type="ORF">ACOF00016_LOCUS18937</name>
</gene>
<feature type="compositionally biased region" description="Polar residues" evidence="6">
    <location>
        <begin position="278"/>
        <end position="305"/>
    </location>
</feature>
<dbReference type="EMBL" id="HBIM01025450">
    <property type="protein sequence ID" value="CAE0422359.1"/>
    <property type="molecule type" value="Transcribed_RNA"/>
</dbReference>
<keyword evidence="3" id="KW-0813">Transport</keyword>
<reference evidence="7" key="1">
    <citation type="submission" date="2021-01" db="EMBL/GenBank/DDBJ databases">
        <authorList>
            <person name="Corre E."/>
            <person name="Pelletier E."/>
            <person name="Niang G."/>
            <person name="Scheremetjew M."/>
            <person name="Finn R."/>
            <person name="Kale V."/>
            <person name="Holt S."/>
            <person name="Cochrane G."/>
            <person name="Meng A."/>
            <person name="Brown T."/>
            <person name="Cohen L."/>
        </authorList>
    </citation>
    <scope>NUCLEOTIDE SEQUENCE</scope>
    <source>
        <strain evidence="7">CCMP127</strain>
    </source>
</reference>
<feature type="region of interest" description="Disordered" evidence="6">
    <location>
        <begin position="526"/>
        <end position="559"/>
    </location>
</feature>
<dbReference type="GO" id="GO:0006886">
    <property type="term" value="P:intracellular protein transport"/>
    <property type="evidence" value="ECO:0007669"/>
    <property type="project" value="TreeGrafter"/>
</dbReference>
<feature type="region of interest" description="Disordered" evidence="6">
    <location>
        <begin position="994"/>
        <end position="1084"/>
    </location>
</feature>
<dbReference type="Gene3D" id="1.25.40.660">
    <property type="entry name" value="Vacuolar protein sorting-associated protein 35, helical subcomplex Vps35-C"/>
    <property type="match status" value="2"/>
</dbReference>
<comment type="similarity">
    <text evidence="2">Belongs to the VPS35 family.</text>
</comment>
<feature type="compositionally biased region" description="Pro residues" evidence="6">
    <location>
        <begin position="34"/>
        <end position="58"/>
    </location>
</feature>
<dbReference type="InterPro" id="IPR005378">
    <property type="entry name" value="Vps35"/>
</dbReference>
<evidence type="ECO:0000256" key="1">
    <source>
        <dbReference type="ARBA" id="ARBA00004170"/>
    </source>
</evidence>
<feature type="compositionally biased region" description="Gly residues" evidence="6">
    <location>
        <begin position="10"/>
        <end position="24"/>
    </location>
</feature>
<accession>A0A7S3LID7</accession>
<feature type="compositionally biased region" description="Basic and acidic residues" evidence="6">
    <location>
        <begin position="994"/>
        <end position="1008"/>
    </location>
</feature>
<feature type="region of interest" description="Disordered" evidence="6">
    <location>
        <begin position="1"/>
        <end position="321"/>
    </location>
</feature>
<dbReference type="Pfam" id="PF03635">
    <property type="entry name" value="Vps35"/>
    <property type="match status" value="1"/>
</dbReference>
<feature type="compositionally biased region" description="Low complexity" evidence="6">
    <location>
        <begin position="216"/>
        <end position="236"/>
    </location>
</feature>